<comment type="caution">
    <text evidence="1">The sequence shown here is derived from an EMBL/GenBank/DDBJ whole genome shotgun (WGS) entry which is preliminary data.</text>
</comment>
<evidence type="ECO:0000313" key="2">
    <source>
        <dbReference type="Proteomes" id="UP000275408"/>
    </source>
</evidence>
<organism evidence="1 2">
    <name type="scientific">Pocillopora damicornis</name>
    <name type="common">Cauliflower coral</name>
    <name type="synonym">Millepora damicornis</name>
    <dbReference type="NCBI Taxonomy" id="46731"/>
    <lineage>
        <taxon>Eukaryota</taxon>
        <taxon>Metazoa</taxon>
        <taxon>Cnidaria</taxon>
        <taxon>Anthozoa</taxon>
        <taxon>Hexacorallia</taxon>
        <taxon>Scleractinia</taxon>
        <taxon>Astrocoeniina</taxon>
        <taxon>Pocilloporidae</taxon>
        <taxon>Pocillopora</taxon>
    </lineage>
</organism>
<dbReference type="Proteomes" id="UP000275408">
    <property type="component" value="Unassembled WGS sequence"/>
</dbReference>
<proteinExistence type="predicted"/>
<evidence type="ECO:0000313" key="1">
    <source>
        <dbReference type="EMBL" id="RMX59442.1"/>
    </source>
</evidence>
<keyword evidence="2" id="KW-1185">Reference proteome</keyword>
<reference evidence="1 2" key="1">
    <citation type="journal article" date="2018" name="Sci. Rep.">
        <title>Comparative analysis of the Pocillopora damicornis genome highlights role of immune system in coral evolution.</title>
        <authorList>
            <person name="Cunning R."/>
            <person name="Bay R.A."/>
            <person name="Gillette P."/>
            <person name="Baker A.C."/>
            <person name="Traylor-Knowles N."/>
        </authorList>
    </citation>
    <scope>NUCLEOTIDE SEQUENCE [LARGE SCALE GENOMIC DNA]</scope>
    <source>
        <strain evidence="1">RSMAS</strain>
        <tissue evidence="1">Whole animal</tissue>
    </source>
</reference>
<gene>
    <name evidence="1" type="ORF">pdam_00013049</name>
</gene>
<dbReference type="EMBL" id="RCHS01000353">
    <property type="protein sequence ID" value="RMX59442.1"/>
    <property type="molecule type" value="Genomic_DNA"/>
</dbReference>
<name>A0A3M6V0M1_POCDA</name>
<protein>
    <submittedName>
        <fullName evidence="1">Uncharacterized protein</fullName>
    </submittedName>
</protein>
<accession>A0A3M6V0M1</accession>
<sequence length="53" mass="6126">ALFLPRGQYYAIFGYALTSNMEKKGYGCNKHESFDALMDFYEKGASEYDEILE</sequence>
<feature type="non-terminal residue" evidence="1">
    <location>
        <position position="1"/>
    </location>
</feature>
<dbReference type="AlphaFoldDB" id="A0A3M6V0M1"/>